<evidence type="ECO:0000256" key="1">
    <source>
        <dbReference type="ARBA" id="ARBA00022603"/>
    </source>
</evidence>
<dbReference type="OMA" id="HPEHERD"/>
<evidence type="ECO:0000313" key="6">
    <source>
        <dbReference type="Proteomes" id="UP000000560"/>
    </source>
</evidence>
<keyword evidence="2" id="KW-0808">Transferase</keyword>
<dbReference type="Pfam" id="PF00891">
    <property type="entry name" value="Methyltransf_2"/>
    <property type="match status" value="1"/>
</dbReference>
<keyword evidence="3" id="KW-0949">S-adenosyl-L-methionine</keyword>
<dbReference type="PANTHER" id="PTHR43712">
    <property type="entry name" value="PUTATIVE (AFU_ORTHOLOGUE AFUA_4G14580)-RELATED"/>
    <property type="match status" value="1"/>
</dbReference>
<evidence type="ECO:0000313" key="5">
    <source>
        <dbReference type="EMBL" id="CBF74895.1"/>
    </source>
</evidence>
<protein>
    <submittedName>
        <fullName evidence="5">Hypothetical O-methyltransferase (Eurofung)</fullName>
    </submittedName>
</protein>
<dbReference type="HOGENOM" id="CLU_005533_5_0_1"/>
<evidence type="ECO:0000256" key="3">
    <source>
        <dbReference type="ARBA" id="ARBA00022691"/>
    </source>
</evidence>
<accession>Q5B622</accession>
<name>Q5B622_EMENI</name>
<dbReference type="Proteomes" id="UP000000560">
    <property type="component" value="Chromosome II"/>
</dbReference>
<dbReference type="SUPFAM" id="SSF46785">
    <property type="entry name" value="Winged helix' DNA-binding domain"/>
    <property type="match status" value="1"/>
</dbReference>
<dbReference type="EMBL" id="BN001302">
    <property type="protein sequence ID" value="CBF74895.1"/>
    <property type="molecule type" value="Genomic_DNA"/>
</dbReference>
<dbReference type="OrthoDB" id="1535081at2759"/>
<dbReference type="GO" id="GO:0008757">
    <property type="term" value="F:S-adenosylmethionine-dependent methyltransferase activity"/>
    <property type="evidence" value="ECO:0000318"/>
    <property type="project" value="GO_Central"/>
</dbReference>
<organism evidence="5 6">
    <name type="scientific">Emericella nidulans (strain FGSC A4 / ATCC 38163 / CBS 112.46 / NRRL 194 / M139)</name>
    <name type="common">Aspergillus nidulans</name>
    <dbReference type="NCBI Taxonomy" id="227321"/>
    <lineage>
        <taxon>Eukaryota</taxon>
        <taxon>Fungi</taxon>
        <taxon>Dikarya</taxon>
        <taxon>Ascomycota</taxon>
        <taxon>Pezizomycotina</taxon>
        <taxon>Eurotiomycetes</taxon>
        <taxon>Eurotiomycetidae</taxon>
        <taxon>Eurotiales</taxon>
        <taxon>Aspergillaceae</taxon>
        <taxon>Aspergillus</taxon>
        <taxon>Aspergillus subgen. Nidulantes</taxon>
    </lineage>
</organism>
<proteinExistence type="predicted"/>
<dbReference type="InterPro" id="IPR029063">
    <property type="entry name" value="SAM-dependent_MTases_sf"/>
</dbReference>
<dbReference type="eggNOG" id="KOG3178">
    <property type="taxonomic scope" value="Eukaryota"/>
</dbReference>
<dbReference type="KEGG" id="ani:ANIA_04008"/>
<dbReference type="PANTHER" id="PTHR43712:SF1">
    <property type="entry name" value="HYPOTHETICAL O-METHYLTRANSFERASE (EUROFUNG)-RELATED"/>
    <property type="match status" value="1"/>
</dbReference>
<dbReference type="AlphaFoldDB" id="Q5B622"/>
<dbReference type="Gene3D" id="3.40.50.150">
    <property type="entry name" value="Vaccinia Virus protein VP39"/>
    <property type="match status" value="1"/>
</dbReference>
<sequence>MSDHAVDKAKTALAHLASLDASDASSHGEIVRQCQSVVDALQSPLLVAGNLISSITMYPSLVTLENLGVFQKLSQGPLTAAGLAQQTGADHNLIGLTKLLTVRLMRVAVAWGYINETGPQSYAPTAASNVLAHPSFAAGLRYCHLLSQSTHNIPRFLKETNYRNPNSYEDGLFQYSFQTKLGHFQWNAAHPEHERDFDMFMTIPRTAGAPWATQFKIGKLLFEDGVDIDTTAPLFVDVGGGYGQDLHHVKKELESLPYTVTKGQLVVEDRPSAVDEVPADLHDEEFTYVKYDFFTPQPIQGARVYSFKTVLHNWADEKALVILKHTAASFTPGYSKLWILDRVVPETGADKITAWQDMIMMATLGALERTKDQWTQLLAKAGLKITSIHTMPDHFGLIEAVLE</sequence>
<evidence type="ECO:0000259" key="4">
    <source>
        <dbReference type="Pfam" id="PF00891"/>
    </source>
</evidence>
<accession>C8V5Q8</accession>
<dbReference type="PROSITE" id="PS51683">
    <property type="entry name" value="SAM_OMT_II"/>
    <property type="match status" value="1"/>
</dbReference>
<dbReference type="GO" id="GO:0008171">
    <property type="term" value="F:O-methyltransferase activity"/>
    <property type="evidence" value="ECO:0007669"/>
    <property type="project" value="InterPro"/>
</dbReference>
<dbReference type="GeneID" id="2873430"/>
<keyword evidence="1" id="KW-0489">Methyltransferase</keyword>
<feature type="domain" description="O-methyltransferase C-terminal" evidence="4">
    <location>
        <begin position="233"/>
        <end position="383"/>
    </location>
</feature>
<evidence type="ECO:0000256" key="2">
    <source>
        <dbReference type="ARBA" id="ARBA00022679"/>
    </source>
</evidence>
<dbReference type="InterPro" id="IPR036388">
    <property type="entry name" value="WH-like_DNA-bd_sf"/>
</dbReference>
<reference evidence="6" key="1">
    <citation type="journal article" date="2005" name="Nature">
        <title>Sequencing of Aspergillus nidulans and comparative analysis with A. fumigatus and A. oryzae.</title>
        <authorList>
            <person name="Galagan J.E."/>
            <person name="Calvo S.E."/>
            <person name="Cuomo C."/>
            <person name="Ma L.J."/>
            <person name="Wortman J.R."/>
            <person name="Batzoglou S."/>
            <person name="Lee S.I."/>
            <person name="Basturkmen M."/>
            <person name="Spevak C.C."/>
            <person name="Clutterbuck J."/>
            <person name="Kapitonov V."/>
            <person name="Jurka J."/>
            <person name="Scazzocchio C."/>
            <person name="Farman M."/>
            <person name="Butler J."/>
            <person name="Purcell S."/>
            <person name="Harris S."/>
            <person name="Braus G.H."/>
            <person name="Draht O."/>
            <person name="Busch S."/>
            <person name="D'Enfert C."/>
            <person name="Bouchier C."/>
            <person name="Goldman G.H."/>
            <person name="Bell-Pedersen D."/>
            <person name="Griffiths-Jones S."/>
            <person name="Doonan J.H."/>
            <person name="Yu J."/>
            <person name="Vienken K."/>
            <person name="Pain A."/>
            <person name="Freitag M."/>
            <person name="Selker E.U."/>
            <person name="Archer D.B."/>
            <person name="Penalva M.A."/>
            <person name="Oakley B.R."/>
            <person name="Momany M."/>
            <person name="Tanaka T."/>
            <person name="Kumagai T."/>
            <person name="Asai K."/>
            <person name="Machida M."/>
            <person name="Nierman W.C."/>
            <person name="Denning D.W."/>
            <person name="Caddick M."/>
            <person name="Hynes M."/>
            <person name="Paoletti M."/>
            <person name="Fischer R."/>
            <person name="Miller B."/>
            <person name="Dyer P."/>
            <person name="Sachs M.S."/>
            <person name="Osmani S.A."/>
            <person name="Birren B.W."/>
        </authorList>
    </citation>
    <scope>NUCLEOTIDE SEQUENCE [LARGE SCALE GENOMIC DNA]</scope>
    <source>
        <strain evidence="6">FGSC A4 / ATCC 38163 / CBS 112.46 / NRRL 194 / M139</strain>
    </source>
</reference>
<dbReference type="GO" id="GO:0032259">
    <property type="term" value="P:methylation"/>
    <property type="evidence" value="ECO:0007669"/>
    <property type="project" value="UniProtKB-KW"/>
</dbReference>
<gene>
    <name evidence="5" type="ORF">ANIA_04008</name>
</gene>
<dbReference type="RefSeq" id="XP_661612.1">
    <property type="nucleotide sequence ID" value="XM_656520.1"/>
</dbReference>
<dbReference type="InterPro" id="IPR036390">
    <property type="entry name" value="WH_DNA-bd_sf"/>
</dbReference>
<reference evidence="6" key="2">
    <citation type="journal article" date="2009" name="Fungal Genet. Biol.">
        <title>The 2008 update of the Aspergillus nidulans genome annotation: a community effort.</title>
        <authorList>
            <person name="Wortman J.R."/>
            <person name="Gilsenan J.M."/>
            <person name="Joardar V."/>
            <person name="Deegan J."/>
            <person name="Clutterbuck J."/>
            <person name="Andersen M.R."/>
            <person name="Archer D."/>
            <person name="Bencina M."/>
            <person name="Braus G."/>
            <person name="Coutinho P."/>
            <person name="von Dohren H."/>
            <person name="Doonan J."/>
            <person name="Driessen A.J."/>
            <person name="Durek P."/>
            <person name="Espeso E."/>
            <person name="Fekete E."/>
            <person name="Flipphi M."/>
            <person name="Estrada C.G."/>
            <person name="Geysens S."/>
            <person name="Goldman G."/>
            <person name="de Groot P.W."/>
            <person name="Hansen K."/>
            <person name="Harris S.D."/>
            <person name="Heinekamp T."/>
            <person name="Helmstaedt K."/>
            <person name="Henrissat B."/>
            <person name="Hofmann G."/>
            <person name="Homan T."/>
            <person name="Horio T."/>
            <person name="Horiuchi H."/>
            <person name="James S."/>
            <person name="Jones M."/>
            <person name="Karaffa L."/>
            <person name="Karanyi Z."/>
            <person name="Kato M."/>
            <person name="Keller N."/>
            <person name="Kelly D.E."/>
            <person name="Kiel J.A."/>
            <person name="Kim J.M."/>
            <person name="van der Klei I.J."/>
            <person name="Klis F.M."/>
            <person name="Kovalchuk A."/>
            <person name="Krasevec N."/>
            <person name="Kubicek C.P."/>
            <person name="Liu B."/>
            <person name="Maccabe A."/>
            <person name="Meyer V."/>
            <person name="Mirabito P."/>
            <person name="Miskei M."/>
            <person name="Mos M."/>
            <person name="Mullins J."/>
            <person name="Nelson D.R."/>
            <person name="Nielsen J."/>
            <person name="Oakley B.R."/>
            <person name="Osmani S.A."/>
            <person name="Pakula T."/>
            <person name="Paszewski A."/>
            <person name="Paulsen I."/>
            <person name="Pilsyk S."/>
            <person name="Pocsi I."/>
            <person name="Punt P.J."/>
            <person name="Ram A.F."/>
            <person name="Ren Q."/>
            <person name="Robellet X."/>
            <person name="Robson G."/>
            <person name="Seiboth B."/>
            <person name="van Solingen P."/>
            <person name="Specht T."/>
            <person name="Sun J."/>
            <person name="Taheri-Talesh N."/>
            <person name="Takeshita N."/>
            <person name="Ussery D."/>
            <person name="vanKuyk P.A."/>
            <person name="Visser H."/>
            <person name="van de Vondervoort P.J."/>
            <person name="de Vries R.P."/>
            <person name="Walton J."/>
            <person name="Xiang X."/>
            <person name="Xiong Y."/>
            <person name="Zeng A.P."/>
            <person name="Brandt B.W."/>
            <person name="Cornell M.J."/>
            <person name="van den Hondel C.A."/>
            <person name="Visser J."/>
            <person name="Oliver S.G."/>
            <person name="Turner G."/>
        </authorList>
    </citation>
    <scope>GENOME REANNOTATION</scope>
    <source>
        <strain evidence="6">FGSC A4 / ATCC 38163 / CBS 112.46 / NRRL 194 / M139</strain>
    </source>
</reference>
<dbReference type="InParanoid" id="Q5B622"/>
<dbReference type="InterPro" id="IPR001077">
    <property type="entry name" value="COMT_C"/>
</dbReference>
<dbReference type="SUPFAM" id="SSF53335">
    <property type="entry name" value="S-adenosyl-L-methionine-dependent methyltransferases"/>
    <property type="match status" value="1"/>
</dbReference>
<dbReference type="Gene3D" id="1.10.10.10">
    <property type="entry name" value="Winged helix-like DNA-binding domain superfamily/Winged helix DNA-binding domain"/>
    <property type="match status" value="1"/>
</dbReference>
<dbReference type="InterPro" id="IPR016461">
    <property type="entry name" value="COMT-like"/>
</dbReference>
<dbReference type="GO" id="GO:0044550">
    <property type="term" value="P:secondary metabolite biosynthetic process"/>
    <property type="evidence" value="ECO:0000318"/>
    <property type="project" value="GO_Central"/>
</dbReference>
<keyword evidence="6" id="KW-1185">Reference proteome</keyword>